<dbReference type="PANTHER" id="PTHR11851">
    <property type="entry name" value="METALLOPROTEASE"/>
    <property type="match status" value="1"/>
</dbReference>
<evidence type="ECO:0000313" key="5">
    <source>
        <dbReference type="Proteomes" id="UP000008827"/>
    </source>
</evidence>
<dbReference type="STRING" id="3847.A0A0R0GCN6"/>
<evidence type="ECO:0000259" key="2">
    <source>
        <dbReference type="Pfam" id="PF05193"/>
    </source>
</evidence>
<feature type="compositionally biased region" description="Basic and acidic residues" evidence="1">
    <location>
        <begin position="1"/>
        <end position="10"/>
    </location>
</feature>
<dbReference type="InterPro" id="IPR007863">
    <property type="entry name" value="Peptidase_M16_C"/>
</dbReference>
<reference evidence="4" key="2">
    <citation type="submission" date="2018-02" db="UniProtKB">
        <authorList>
            <consortium name="EnsemblPlants"/>
        </authorList>
    </citation>
    <scope>IDENTIFICATION</scope>
    <source>
        <strain evidence="4">Williams 82</strain>
    </source>
</reference>
<dbReference type="Pfam" id="PF05193">
    <property type="entry name" value="Peptidase_M16_C"/>
    <property type="match status" value="1"/>
</dbReference>
<dbReference type="PANTHER" id="PTHR11851:SF190">
    <property type="entry name" value="MITOCHONDRIAL-PROCESSING PEPTIDASE SUBUNIT ALPHA"/>
    <property type="match status" value="1"/>
</dbReference>
<sequence length="357" mass="38528">MASYGEAKESIDEEDPRPTSSNGACITLYLLPYTWWLEEADHRGEVVLYTVSCNSDFEAEILLHLRKEENPHNNNIGVFARHPLLLHPNTLDLALANASLVFIQLARSCSSSRIPASARFASSVATQQSSSGLGGLFGWLTGDRSSSLPSLDFPLLGVTLPPSLPNFVAPGKTIITTLPNGLKVASETSPVNEQLLKVKAEIGEASKNLQDLLLEAIHSAGFSGALANPLLASESALNRLNGTILEEFVTENYTAPRIVLATSGVEHEELLFAAEPLLSDLPSVPRLEEPKSVYTGGDYRCQSESGRTHFALAVELPGDWHKLKDVMMLLGGGGSFSAGGPSKGMYSRLWKKRACQR</sequence>
<dbReference type="InParanoid" id="A0A0R0GCN6"/>
<dbReference type="SMR" id="A0A0R0GCN6"/>
<keyword evidence="5" id="KW-1185">Reference proteome</keyword>
<evidence type="ECO:0000313" key="4">
    <source>
        <dbReference type="EnsemblPlants" id="KRH15783"/>
    </source>
</evidence>
<dbReference type="GO" id="GO:0046872">
    <property type="term" value="F:metal ion binding"/>
    <property type="evidence" value="ECO:0007669"/>
    <property type="project" value="InterPro"/>
</dbReference>
<gene>
    <name evidence="3" type="ORF">GLYMA_14G111000</name>
</gene>
<dbReference type="PaxDb" id="3847-GLYMA14G13370.1"/>
<proteinExistence type="predicted"/>
<feature type="domain" description="Peptidase M16 C-terminal" evidence="2">
    <location>
        <begin position="245"/>
        <end position="350"/>
    </location>
</feature>
<dbReference type="EnsemblPlants" id="KRH15783">
    <property type="protein sequence ID" value="KRH15783"/>
    <property type="gene ID" value="GLYMA_14G111000"/>
</dbReference>
<dbReference type="EMBL" id="CM000847">
    <property type="protein sequence ID" value="KRH15783.1"/>
    <property type="molecule type" value="Genomic_DNA"/>
</dbReference>
<dbReference type="Gramene" id="KRH15783">
    <property type="protein sequence ID" value="KRH15783"/>
    <property type="gene ID" value="GLYMA_14G111000"/>
</dbReference>
<dbReference type="InterPro" id="IPR011249">
    <property type="entry name" value="Metalloenz_LuxS/M16"/>
</dbReference>
<dbReference type="AlphaFoldDB" id="A0A0R0GCN6"/>
<dbReference type="Proteomes" id="UP000008827">
    <property type="component" value="Chromosome 14"/>
</dbReference>
<reference evidence="3" key="3">
    <citation type="submission" date="2018-07" db="EMBL/GenBank/DDBJ databases">
        <title>WGS assembly of Glycine max.</title>
        <authorList>
            <person name="Schmutz J."/>
            <person name="Cannon S."/>
            <person name="Schlueter J."/>
            <person name="Ma J."/>
            <person name="Mitros T."/>
            <person name="Nelson W."/>
            <person name="Hyten D."/>
            <person name="Song Q."/>
            <person name="Thelen J."/>
            <person name="Cheng J."/>
            <person name="Xu D."/>
            <person name="Hellsten U."/>
            <person name="May G."/>
            <person name="Yu Y."/>
            <person name="Sakurai T."/>
            <person name="Umezawa T."/>
            <person name="Bhattacharyya M."/>
            <person name="Sandhu D."/>
            <person name="Valliyodan B."/>
            <person name="Lindquist E."/>
            <person name="Peto M."/>
            <person name="Grant D."/>
            <person name="Shu S."/>
            <person name="Goodstein D."/>
            <person name="Barry K."/>
            <person name="Futrell-Griggs M."/>
            <person name="Abernathy B."/>
            <person name="Du J."/>
            <person name="Tian Z."/>
            <person name="Zhu L."/>
            <person name="Gill N."/>
            <person name="Joshi T."/>
            <person name="Libault M."/>
            <person name="Sethuraman A."/>
            <person name="Zhang X."/>
            <person name="Shinozaki K."/>
            <person name="Nguyen H."/>
            <person name="Wing R."/>
            <person name="Cregan P."/>
            <person name="Specht J."/>
            <person name="Grimwood J."/>
            <person name="Rokhsar D."/>
            <person name="Stacey G."/>
            <person name="Shoemaker R."/>
            <person name="Jackson S."/>
        </authorList>
    </citation>
    <scope>NUCLEOTIDE SEQUENCE</scope>
    <source>
        <tissue evidence="3">Callus</tissue>
    </source>
</reference>
<reference evidence="3 4" key="1">
    <citation type="journal article" date="2010" name="Nature">
        <title>Genome sequence of the palaeopolyploid soybean.</title>
        <authorList>
            <person name="Schmutz J."/>
            <person name="Cannon S.B."/>
            <person name="Schlueter J."/>
            <person name="Ma J."/>
            <person name="Mitros T."/>
            <person name="Nelson W."/>
            <person name="Hyten D.L."/>
            <person name="Song Q."/>
            <person name="Thelen J.J."/>
            <person name="Cheng J."/>
            <person name="Xu D."/>
            <person name="Hellsten U."/>
            <person name="May G.D."/>
            <person name="Yu Y."/>
            <person name="Sakurai T."/>
            <person name="Umezawa T."/>
            <person name="Bhattacharyya M.K."/>
            <person name="Sandhu D."/>
            <person name="Valliyodan B."/>
            <person name="Lindquist E."/>
            <person name="Peto M."/>
            <person name="Grant D."/>
            <person name="Shu S."/>
            <person name="Goodstein D."/>
            <person name="Barry K."/>
            <person name="Futrell-Griggs M."/>
            <person name="Abernathy B."/>
            <person name="Du J."/>
            <person name="Tian Z."/>
            <person name="Zhu L."/>
            <person name="Gill N."/>
            <person name="Joshi T."/>
            <person name="Libault M."/>
            <person name="Sethuraman A."/>
            <person name="Zhang X.-C."/>
            <person name="Shinozaki K."/>
            <person name="Nguyen H.T."/>
            <person name="Wing R.A."/>
            <person name="Cregan P."/>
            <person name="Specht J."/>
            <person name="Grimwood J."/>
            <person name="Rokhsar D."/>
            <person name="Stacey G."/>
            <person name="Shoemaker R.C."/>
            <person name="Jackson S.A."/>
        </authorList>
    </citation>
    <scope>NUCLEOTIDE SEQUENCE</scope>
    <source>
        <strain evidence="4">cv. Williams 82</strain>
        <tissue evidence="3">Callus</tissue>
    </source>
</reference>
<protein>
    <recommendedName>
        <fullName evidence="2">Peptidase M16 C-terminal domain-containing protein</fullName>
    </recommendedName>
</protein>
<organism evidence="3">
    <name type="scientific">Glycine max</name>
    <name type="common">Soybean</name>
    <name type="synonym">Glycine hispida</name>
    <dbReference type="NCBI Taxonomy" id="3847"/>
    <lineage>
        <taxon>Eukaryota</taxon>
        <taxon>Viridiplantae</taxon>
        <taxon>Streptophyta</taxon>
        <taxon>Embryophyta</taxon>
        <taxon>Tracheophyta</taxon>
        <taxon>Spermatophyta</taxon>
        <taxon>Magnoliopsida</taxon>
        <taxon>eudicotyledons</taxon>
        <taxon>Gunneridae</taxon>
        <taxon>Pentapetalae</taxon>
        <taxon>rosids</taxon>
        <taxon>fabids</taxon>
        <taxon>Fabales</taxon>
        <taxon>Fabaceae</taxon>
        <taxon>Papilionoideae</taxon>
        <taxon>50 kb inversion clade</taxon>
        <taxon>NPAAA clade</taxon>
        <taxon>indigoferoid/millettioid clade</taxon>
        <taxon>Phaseoleae</taxon>
        <taxon>Glycine</taxon>
        <taxon>Glycine subgen. Soja</taxon>
    </lineage>
</organism>
<feature type="region of interest" description="Disordered" evidence="1">
    <location>
        <begin position="1"/>
        <end position="20"/>
    </location>
</feature>
<dbReference type="InterPro" id="IPR050361">
    <property type="entry name" value="MPP/UQCRC_Complex"/>
</dbReference>
<dbReference type="GO" id="GO:0005739">
    <property type="term" value="C:mitochondrion"/>
    <property type="evidence" value="ECO:0000318"/>
    <property type="project" value="GO_Central"/>
</dbReference>
<evidence type="ECO:0000256" key="1">
    <source>
        <dbReference type="SAM" id="MobiDB-lite"/>
    </source>
</evidence>
<name>A0A0R0GCN6_SOYBN</name>
<dbReference type="Gene3D" id="3.30.830.10">
    <property type="entry name" value="Metalloenzyme, LuxS/M16 peptidase-like"/>
    <property type="match status" value="2"/>
</dbReference>
<dbReference type="SUPFAM" id="SSF63411">
    <property type="entry name" value="LuxS/MPP-like metallohydrolase"/>
    <property type="match status" value="1"/>
</dbReference>
<accession>A0A0R0GCN6</accession>
<evidence type="ECO:0000313" key="3">
    <source>
        <dbReference type="EMBL" id="KRH15783.1"/>
    </source>
</evidence>